<protein>
    <recommendedName>
        <fullName evidence="4">D-glycero-beta-D-manno-heptose 1-phosphate adenylyltransferase</fullName>
        <ecNumber evidence="4">2.7.7.70</ecNumber>
    </recommendedName>
</protein>
<dbReference type="CDD" id="cd01172">
    <property type="entry name" value="RfaE_like"/>
    <property type="match status" value="1"/>
</dbReference>
<dbReference type="SUPFAM" id="SSF52374">
    <property type="entry name" value="Nucleotidylyl transferase"/>
    <property type="match status" value="1"/>
</dbReference>
<dbReference type="AlphaFoldDB" id="A0A160TZV5"/>
<dbReference type="InterPro" id="IPR011914">
    <property type="entry name" value="RfaE_dom_II"/>
</dbReference>
<dbReference type="Pfam" id="PF00294">
    <property type="entry name" value="PfkB"/>
    <property type="match status" value="1"/>
</dbReference>
<comment type="pathway">
    <text evidence="3">Bacterial outer membrane biogenesis; LPS core biosynthesis.</text>
</comment>
<evidence type="ECO:0000256" key="2">
    <source>
        <dbReference type="ARBA" id="ARBA00003753"/>
    </source>
</evidence>
<dbReference type="PROSITE" id="PS00584">
    <property type="entry name" value="PFKB_KINASES_2"/>
    <property type="match status" value="1"/>
</dbReference>
<reference evidence="15" key="1">
    <citation type="submission" date="2015-10" db="EMBL/GenBank/DDBJ databases">
        <authorList>
            <person name="Gilbert D.G."/>
        </authorList>
    </citation>
    <scope>NUCLEOTIDE SEQUENCE</scope>
</reference>
<dbReference type="GO" id="GO:0016773">
    <property type="term" value="F:phosphotransferase activity, alcohol group as acceptor"/>
    <property type="evidence" value="ECO:0007669"/>
    <property type="project" value="InterPro"/>
</dbReference>
<feature type="domain" description="Cytidyltransferase-like" evidence="14">
    <location>
        <begin position="356"/>
        <end position="451"/>
    </location>
</feature>
<evidence type="ECO:0000259" key="13">
    <source>
        <dbReference type="Pfam" id="PF00294"/>
    </source>
</evidence>
<dbReference type="Gene3D" id="3.40.50.620">
    <property type="entry name" value="HUPs"/>
    <property type="match status" value="1"/>
</dbReference>
<evidence type="ECO:0000256" key="1">
    <source>
        <dbReference type="ARBA" id="ARBA00002319"/>
    </source>
</evidence>
<dbReference type="GO" id="GO:0033786">
    <property type="term" value="F:heptose-1-phosphate adenylyltransferase activity"/>
    <property type="evidence" value="ECO:0007669"/>
    <property type="project" value="TreeGrafter"/>
</dbReference>
<accession>A0A160TZV5</accession>
<dbReference type="InterPro" id="IPR014729">
    <property type="entry name" value="Rossmann-like_a/b/a_fold"/>
</dbReference>
<dbReference type="UniPathway" id="UPA00958"/>
<dbReference type="InterPro" id="IPR011611">
    <property type="entry name" value="PfkB_dom"/>
</dbReference>
<dbReference type="InterPro" id="IPR011913">
    <property type="entry name" value="RfaE_dom_I"/>
</dbReference>
<dbReference type="InterPro" id="IPR023030">
    <property type="entry name" value="Bifunc_HldE"/>
</dbReference>
<evidence type="ECO:0000256" key="12">
    <source>
        <dbReference type="ARBA" id="ARBA00047428"/>
    </source>
</evidence>
<evidence type="ECO:0000256" key="6">
    <source>
        <dbReference type="ARBA" id="ARBA00022695"/>
    </source>
</evidence>
<keyword evidence="11" id="KW-0119">Carbohydrate metabolism</keyword>
<feature type="domain" description="Carbohydrate kinase PfkB" evidence="13">
    <location>
        <begin position="17"/>
        <end position="313"/>
    </location>
</feature>
<dbReference type="Pfam" id="PF01467">
    <property type="entry name" value="CTP_transf_like"/>
    <property type="match status" value="1"/>
</dbReference>
<dbReference type="InterPro" id="IPR029056">
    <property type="entry name" value="Ribokinase-like"/>
</dbReference>
<evidence type="ECO:0000256" key="4">
    <source>
        <dbReference type="ARBA" id="ARBA00012519"/>
    </source>
</evidence>
<keyword evidence="5 15" id="KW-0808">Transferase</keyword>
<dbReference type="PANTHER" id="PTHR46969">
    <property type="entry name" value="BIFUNCTIONAL PROTEIN HLDE"/>
    <property type="match status" value="1"/>
</dbReference>
<evidence type="ECO:0000313" key="15">
    <source>
        <dbReference type="EMBL" id="CUS57330.1"/>
    </source>
</evidence>
<sequence length="489" mass="49962">MSGTHLPGLIHAAAGKRVVCVGDVMLDRFIYGGVTRISPEAPVPIMRRTREAAMPGGAGNVARNLASLGLSVSLIGVVGDDGEGRELAALLGDIEGVHADLIAMRDRSTTLKTRFVAGGQQLLRVDAEDTSPIGPSPEAELIASIADEANEASVIILSDYAKGAVTDGVIAAALAAGDQYGIPVIADPKGRDFTRYGAVDLLKPNASELAAAMGLRVETDQDVGEALTAAQTLLMAKSIVVTRAAKGMSYAIEGEPAVHLSGQAREVYDVSGAGDTSIAALALGLAGGGSVADAVSLAITASGIAVGKAGTATVSADEMITALQMGLRNGGVSYLTLDAARAQVASWRDSGLTVGFTNGCFDILHPGHLRVLEEAKSRCGRLVVGLNSDASVSRLKGPTRPVNDAESRARVLSGLMAVDAVVVFEEDTPGALIEALQPDLLVKGGDYSIDTIVGADTVQARGGTVHIVPLVDGQSTTAAIARAQSKTEE</sequence>
<evidence type="ECO:0000256" key="7">
    <source>
        <dbReference type="ARBA" id="ARBA00022741"/>
    </source>
</evidence>
<keyword evidence="6" id="KW-0548">Nucleotidyltransferase</keyword>
<dbReference type="PANTHER" id="PTHR46969:SF1">
    <property type="entry name" value="BIFUNCTIONAL PROTEIN HLDE"/>
    <property type="match status" value="1"/>
</dbReference>
<name>A0A160TZV5_9ZZZZ</name>
<keyword evidence="7" id="KW-0547">Nucleotide-binding</keyword>
<dbReference type="HAMAP" id="MF_01603">
    <property type="entry name" value="HldE"/>
    <property type="match status" value="1"/>
</dbReference>
<evidence type="ECO:0000256" key="9">
    <source>
        <dbReference type="ARBA" id="ARBA00022840"/>
    </source>
</evidence>
<comment type="function">
    <text evidence="1">Catalyzes the phosphorylation of D-glycero-D-manno-heptose 7-phosphate at the C-1 position to selectively form D-glycero-beta-D-manno-heptose-1,7-bisphosphate.</text>
</comment>
<keyword evidence="8 15" id="KW-0418">Kinase</keyword>
<evidence type="ECO:0000256" key="5">
    <source>
        <dbReference type="ARBA" id="ARBA00022679"/>
    </source>
</evidence>
<dbReference type="SUPFAM" id="SSF53613">
    <property type="entry name" value="Ribokinase-like"/>
    <property type="match status" value="1"/>
</dbReference>
<dbReference type="GO" id="GO:0009244">
    <property type="term" value="P:lipopolysaccharide core region biosynthetic process"/>
    <property type="evidence" value="ECO:0007669"/>
    <property type="project" value="UniProtKB-UniPathway"/>
</dbReference>
<dbReference type="GO" id="GO:0033785">
    <property type="term" value="F:heptose 7-phosphate kinase activity"/>
    <property type="evidence" value="ECO:0007669"/>
    <property type="project" value="TreeGrafter"/>
</dbReference>
<dbReference type="GO" id="GO:0005829">
    <property type="term" value="C:cytosol"/>
    <property type="evidence" value="ECO:0007669"/>
    <property type="project" value="TreeGrafter"/>
</dbReference>
<keyword evidence="9" id="KW-0067">ATP-binding</keyword>
<evidence type="ECO:0000256" key="11">
    <source>
        <dbReference type="ARBA" id="ARBA00023277"/>
    </source>
</evidence>
<dbReference type="InterPro" id="IPR004821">
    <property type="entry name" value="Cyt_trans-like"/>
</dbReference>
<dbReference type="NCBIfam" id="TIGR02199">
    <property type="entry name" value="rfaE_dom_II"/>
    <property type="match status" value="1"/>
</dbReference>
<evidence type="ECO:0000256" key="8">
    <source>
        <dbReference type="ARBA" id="ARBA00022777"/>
    </source>
</evidence>
<dbReference type="EC" id="2.7.7.70" evidence="4"/>
<evidence type="ECO:0000256" key="10">
    <source>
        <dbReference type="ARBA" id="ARBA00023268"/>
    </source>
</evidence>
<evidence type="ECO:0000259" key="14">
    <source>
        <dbReference type="Pfam" id="PF01467"/>
    </source>
</evidence>
<proteinExistence type="inferred from homology"/>
<keyword evidence="10" id="KW-0511">Multifunctional enzyme</keyword>
<dbReference type="InterPro" id="IPR002173">
    <property type="entry name" value="Carboh/pur_kinase_PfkB_CS"/>
</dbReference>
<dbReference type="NCBIfam" id="TIGR00125">
    <property type="entry name" value="cyt_tran_rel"/>
    <property type="match status" value="1"/>
</dbReference>
<dbReference type="PROSITE" id="PS00583">
    <property type="entry name" value="PFKB_KINASES_1"/>
    <property type="match status" value="1"/>
</dbReference>
<dbReference type="EMBL" id="CZQD01000039">
    <property type="protein sequence ID" value="CUS57330.1"/>
    <property type="molecule type" value="Genomic_DNA"/>
</dbReference>
<dbReference type="Gene3D" id="3.40.1190.20">
    <property type="match status" value="1"/>
</dbReference>
<gene>
    <name evidence="15" type="ORF">MGWOODY_Hyp494</name>
</gene>
<comment type="catalytic activity">
    <reaction evidence="12">
        <text>D-glycero-beta-D-manno-heptose 1-phosphate + ATP + H(+) = ADP-D-glycero-beta-D-manno-heptose + diphosphate</text>
        <dbReference type="Rhea" id="RHEA:27465"/>
        <dbReference type="ChEBI" id="CHEBI:15378"/>
        <dbReference type="ChEBI" id="CHEBI:30616"/>
        <dbReference type="ChEBI" id="CHEBI:33019"/>
        <dbReference type="ChEBI" id="CHEBI:59967"/>
        <dbReference type="ChEBI" id="CHEBI:61593"/>
        <dbReference type="EC" id="2.7.7.70"/>
    </reaction>
</comment>
<organism evidence="15">
    <name type="scientific">hydrothermal vent metagenome</name>
    <dbReference type="NCBI Taxonomy" id="652676"/>
    <lineage>
        <taxon>unclassified sequences</taxon>
        <taxon>metagenomes</taxon>
        <taxon>ecological metagenomes</taxon>
    </lineage>
</organism>
<evidence type="ECO:0000256" key="3">
    <source>
        <dbReference type="ARBA" id="ARBA00004713"/>
    </source>
</evidence>
<dbReference type="GO" id="GO:0005524">
    <property type="term" value="F:ATP binding"/>
    <property type="evidence" value="ECO:0007669"/>
    <property type="project" value="UniProtKB-KW"/>
</dbReference>
<comment type="function">
    <text evidence="2">Catalyzes the ADP transfer from ATP to D-glycero-beta-D-manno-heptose 1-phosphate, yielding ADP-D-glycero-beta-D-manno-heptose.</text>
</comment>